<proteinExistence type="predicted"/>
<dbReference type="Pfam" id="PF14655">
    <property type="entry name" value="RAB3GAP2_N"/>
    <property type="match status" value="1"/>
</dbReference>
<evidence type="ECO:0000313" key="2">
    <source>
        <dbReference type="Ensembl" id="ENSEBUP00000023642.1"/>
    </source>
</evidence>
<feature type="domain" description="Rab3-GAP regulatory subunit N-terminal" evidence="1">
    <location>
        <begin position="4"/>
        <end position="329"/>
    </location>
</feature>
<organism evidence="2 3">
    <name type="scientific">Eptatretus burgeri</name>
    <name type="common">Inshore hagfish</name>
    <dbReference type="NCBI Taxonomy" id="7764"/>
    <lineage>
        <taxon>Eukaryota</taxon>
        <taxon>Metazoa</taxon>
        <taxon>Chordata</taxon>
        <taxon>Craniata</taxon>
        <taxon>Vertebrata</taxon>
        <taxon>Cyclostomata</taxon>
        <taxon>Myxini</taxon>
        <taxon>Myxiniformes</taxon>
        <taxon>Myxinidae</taxon>
        <taxon>Eptatretinae</taxon>
        <taxon>Eptatretus</taxon>
    </lineage>
</organism>
<keyword evidence="3" id="KW-1185">Reference proteome</keyword>
<protein>
    <submittedName>
        <fullName evidence="2">RAB3 GTPase activating protein subunit 2 (non-catalytic)</fullName>
    </submittedName>
</protein>
<dbReference type="InterPro" id="IPR032839">
    <property type="entry name" value="RAB3GAP_N"/>
</dbReference>
<dbReference type="PANTHER" id="PTHR12472">
    <property type="entry name" value="RAB3-GAP REGULATORY DOMAIN"/>
    <property type="match status" value="1"/>
</dbReference>
<dbReference type="PANTHER" id="PTHR12472:SF0">
    <property type="entry name" value="RAB3 GTPASE-ACTIVATING PROTEIN NON-CATALYTIC SUBUNIT"/>
    <property type="match status" value="1"/>
</dbReference>
<dbReference type="GeneTree" id="ENSGT00390000005794"/>
<dbReference type="Proteomes" id="UP000694388">
    <property type="component" value="Unplaced"/>
</dbReference>
<evidence type="ECO:0000259" key="1">
    <source>
        <dbReference type="Pfam" id="PF14655"/>
    </source>
</evidence>
<name>A0A8C4R109_EPTBU</name>
<evidence type="ECO:0000313" key="3">
    <source>
        <dbReference type="Proteomes" id="UP000694388"/>
    </source>
</evidence>
<accession>A0A8C4R109</accession>
<reference evidence="2" key="2">
    <citation type="submission" date="2025-09" db="UniProtKB">
        <authorList>
            <consortium name="Ensembl"/>
        </authorList>
    </citation>
    <scope>IDENTIFICATION</scope>
</reference>
<dbReference type="InterPro" id="IPR026059">
    <property type="entry name" value="Rab3GAP2"/>
</dbReference>
<reference evidence="2" key="1">
    <citation type="submission" date="2025-08" db="UniProtKB">
        <authorList>
            <consortium name="Ensembl"/>
        </authorList>
    </citation>
    <scope>IDENTIFICATION</scope>
</reference>
<dbReference type="AlphaFoldDB" id="A0A8C4R109"/>
<sequence length="619" mass="68736">MCLQTGVLLLSQLLNEGPVLKLKCRTYDIPRHAGIAEQHEEVSILYPSALVTIDGFSLYQSLRACRNQVAKATAVGTEAIQPPPLAYKKWGLQDMESIVDHISVGIITPCSFDQMKVASVLGGYNATIKSSSPAMAQYVAVGTGPFTSFFYALEWSSQPLLSHVALAVASKLTSAFLTAASGWLGWKGRQDTDPQQKQKPKMEPATALPVRFGLPDSRRCGESITLSPCNTLAAITDEFGRVTILDLQRGLAVRMWKGYRDAEVGWIQVTEESGDPDRHGSLQMSESRHFRVAQFLVIYAPRRGILEVWSTQQGPRVAAFNVGKNCRLLYAGYRILGLNNITCQGWLPRTYQCCLVEPSSCKMRTINVPFHLALSDKKSEQTKDLHLLKRLRSLLKVEDFSLEANGKELQQLLLDIKHPLFKKQGVENVLNSNHLPVHLLLAILNVLLDNLHASDPPCIDENLLQYCQSQKVLLNLYTTLTQLGTTSKQQQMELATLLGLEEDALNATLSVLETYHQILINTDSTTEPLQVTANPPPVSLLLWCLEYDQNGMRVRKVDELQALKLGHFLFWRGLCGDVSVPETCSALETSKCDPQQLVVGCSQLSEYLYSLSQLNRLVG</sequence>
<dbReference type="Ensembl" id="ENSEBUT00000024219.1">
    <property type="protein sequence ID" value="ENSEBUP00000023642.1"/>
    <property type="gene ID" value="ENSEBUG00000014571.1"/>
</dbReference>